<proteinExistence type="predicted"/>
<dbReference type="SUPFAM" id="SSF55874">
    <property type="entry name" value="ATPase domain of HSP90 chaperone/DNA topoisomerase II/histidine kinase"/>
    <property type="match status" value="1"/>
</dbReference>
<dbReference type="InterPro" id="IPR036890">
    <property type="entry name" value="HATPase_C_sf"/>
</dbReference>
<dbReference type="NCBIfam" id="NF047352">
    <property type="entry name" value="P_loop_sacsin"/>
    <property type="match status" value="1"/>
</dbReference>
<evidence type="ECO:0000313" key="3">
    <source>
        <dbReference type="EMBL" id="RSM05119.1"/>
    </source>
</evidence>
<feature type="region of interest" description="Disordered" evidence="1">
    <location>
        <begin position="1169"/>
        <end position="1225"/>
    </location>
</feature>
<evidence type="ECO:0000256" key="1">
    <source>
        <dbReference type="SAM" id="MobiDB-lite"/>
    </source>
</evidence>
<dbReference type="EMBL" id="NIZV01000142">
    <property type="protein sequence ID" value="RSM05119.1"/>
    <property type="molecule type" value="Genomic_DNA"/>
</dbReference>
<comment type="caution">
    <text evidence="3">The sequence shown here is derived from an EMBL/GenBank/DDBJ whole genome shotgun (WGS) entry which is preliminary data.</text>
</comment>
<keyword evidence="4" id="KW-1185">Reference proteome</keyword>
<feature type="domain" description="Heterokaryon incompatibility" evidence="2">
    <location>
        <begin position="1497"/>
        <end position="1645"/>
    </location>
</feature>
<feature type="compositionally biased region" description="Polar residues" evidence="1">
    <location>
        <begin position="1091"/>
        <end position="1103"/>
    </location>
</feature>
<evidence type="ECO:0000313" key="4">
    <source>
        <dbReference type="Proteomes" id="UP000288429"/>
    </source>
</evidence>
<feature type="region of interest" description="Disordered" evidence="1">
    <location>
        <begin position="1091"/>
        <end position="1149"/>
    </location>
</feature>
<sequence>MESGNAAREHIDAICQDRSPGPDKRNVEDLENALHLLSEELYSSDTHFLLELLQNADDNEYKASKPSFSLTLTDDAILTHSNETGFTRSNVEAICRIGKSSKVKLDGRRSIGEKGIGFKSVFKVASTVWISSRGYSFKFDKDRPLGMITPIWEELPQEQLSNGGSEGGTFMRLQLSHDCDREQLRKEITSFDPNILIFLRTLKEITLTIDDSNGYSKRVLRGVSEPNSIKILQNDKEIVDYVTFTYNVQDMPSEPKRQGITESDILLAFPVQDNQGQPAAHQVYAFLPIRNYGFNFLLQADFLLTSNREDITTSPWNETLHDSIPRAFAAAVKHLNRTSLRFTWPRCIPSSRELQAPFWETSFRFEQELMDTCVLESEDPSGGLKWPSSLTFVPESFTFEDPKDRMKKAMTLNESTRSKYLSQKYSHDDVQHLKRLGLLELDFPTFVEDLKVHLDRPKHNSKHQPKIWHSRLAELFIQQPIAPPYPESVFELQIIPLHRETWDHWLTDWLGIRRFPPLVDGSPNMFSLSTDMVLIRDNWASLDFLGLLRENMEEYSKWLENDWGKSKEWVESSSKLKACLAETKVQCRGKPASARLDETILLPREHGKWAELENHFPVLDVPDPGSSSWSFLRHFGVRNWTNPELYLEILKTARDDKRSGDYTWVYEAIQDILSQNTRVIKQGFSAESLIFIPATKFNESQWATPKQCVWSGPDLLRRTPVLDRIYGSCKALFKRLLGVKGTTTEILITEVKKIRDDDNIEYIAELFQAIDAFARRDEKNKQLNQQPEQLAEMVASLQEYQIFPIELERYEDGAEGRHMLRWWTSEKTWFIADRPHLRESLADAVMLIAFDVGQLDRMKWIQHLPGIEQRLLSNVAFCRPKPGLKSVPDDAYTNLLRTRAKFISWLIPRSCSERDATVNRLKSAVVFGAERLEVTWVVRDGSDEHCSVPVPSRATVVRGDDGLHIYMNAQDIKSNSVPPEVAESLSSCCNIREESITTLLVLTCKEENIEDELAWRGVYKPVEDDPYPDFDEDEDGEDEQYNEEGSAGNTSAMEKPKVRPEEGPDPANAQPRLPTAQGPFKEVKVDELSHSLTDTRSNAQQTPEVEAVGDVPFQTRRHKKNKNHGSELNDIEGPSKPREERTSLKEGIGHNIKDDSYQLVRVQHLSSLDKSTCSTASLTQKNDRAHSWRTLANSTPAGGIPPPPPRPSVRPPAKTLSEVGESFSQPANSVKIDDLAQLPYVHGMDNKFSLTGRANMIFVPGPQDLPQLSSTARSNPNGFTVLPACEPKRATFTISGADGADLTEFLVRNSFKTAKEWRYDCPNYHIEVHATASNQGSPLVLKTSVMEMARQYRIRHTSAPQDDVFILICIFNSQEEPELRLYVDPWALYSAGKLTLTVKADYSNLYHVLIDRGSGIKDPEWTGVARCKQGYAQLLRHLGWGASPARYPSPAAKSYVWEPLRHPKNTRLLCLQPGDGMDQLRGELKEISLEPPVGFEYFAISYAWGSSLKQFSLWTPQGRIPLTASLYLGLKRLRRKQGKIWLWADAICINQDEREGDDEKARQIVLMTNIFQLAVRVYIWLGEDEDESRVATQFLEEIAPIASARVDGQVRKHSSKFPKVEDPKWSILAKLLERKWFRRVWVAQELVLAREAIVVCGARQMTWDRFHAAVEACFSVVEGAGYSFLLPRQTKVAAVLHLGEFRRDYYSDRTERDELLTLLERFHMAEATRQRDKLFALLSLAKDGKEYTPDYRKPLKDIITDFAGVLVKNGRAMDLLYRARGYSKQFPEFPSWIPNWISSPCPDTISRWPSRTHGDDFAAATSVPSKTKVIGSILYINGCKLGSIKVLGKCRSSINKIGSYLNEIFSKVDEVYSDLTNDEREQIKCQLPIGNASKPSRGGNWFKGDRPASLSALMDYLKRHKEVDKTESHKLLSLRRPDIPTVSDVHTHSRKSSSYAKGYGIIAG</sequence>
<dbReference type="PANTHER" id="PTHR32387:SF0">
    <property type="entry name" value="PROTEIN NO VEIN"/>
    <property type="match status" value="1"/>
</dbReference>
<reference evidence="3 4" key="1">
    <citation type="submission" date="2017-06" db="EMBL/GenBank/DDBJ databases">
        <title>Cmopartive genomic analysis of Ambrosia Fusariam Clade fungi.</title>
        <authorList>
            <person name="Stajich J.E."/>
            <person name="Carrillo J."/>
            <person name="Kijimoto T."/>
            <person name="Eskalen A."/>
            <person name="O'Donnell K."/>
            <person name="Kasson M."/>
        </authorList>
    </citation>
    <scope>NUCLEOTIDE SEQUENCE [LARGE SCALE GENOMIC DNA]</scope>
    <source>
        <strain evidence="3 4">NRRL 20438</strain>
    </source>
</reference>
<feature type="region of interest" description="Disordered" evidence="1">
    <location>
        <begin position="1"/>
        <end position="24"/>
    </location>
</feature>
<dbReference type="PANTHER" id="PTHR32387">
    <property type="entry name" value="WU:FJ29H11"/>
    <property type="match status" value="1"/>
</dbReference>
<gene>
    <name evidence="3" type="ORF">CDV31_009753</name>
</gene>
<organism evidence="3 4">
    <name type="scientific">Fusarium ambrosium</name>
    <dbReference type="NCBI Taxonomy" id="131363"/>
    <lineage>
        <taxon>Eukaryota</taxon>
        <taxon>Fungi</taxon>
        <taxon>Dikarya</taxon>
        <taxon>Ascomycota</taxon>
        <taxon>Pezizomycotina</taxon>
        <taxon>Sordariomycetes</taxon>
        <taxon>Hypocreomycetidae</taxon>
        <taxon>Hypocreales</taxon>
        <taxon>Nectriaceae</taxon>
        <taxon>Fusarium</taxon>
        <taxon>Fusarium solani species complex</taxon>
    </lineage>
</organism>
<feature type="region of interest" description="Disordered" evidence="1">
    <location>
        <begin position="1020"/>
        <end position="1077"/>
    </location>
</feature>
<dbReference type="Gene3D" id="3.30.565.10">
    <property type="entry name" value="Histidine kinase-like ATPase, C-terminal domain"/>
    <property type="match status" value="1"/>
</dbReference>
<feature type="compositionally biased region" description="Pro residues" evidence="1">
    <location>
        <begin position="1199"/>
        <end position="1210"/>
    </location>
</feature>
<feature type="compositionally biased region" description="Basic and acidic residues" evidence="1">
    <location>
        <begin position="1133"/>
        <end position="1149"/>
    </location>
</feature>
<dbReference type="InterPro" id="IPR052957">
    <property type="entry name" value="Auxin_embryo_med"/>
</dbReference>
<accession>A0A428TT85</accession>
<feature type="compositionally biased region" description="Polar residues" evidence="1">
    <location>
        <begin position="1169"/>
        <end position="1180"/>
    </location>
</feature>
<dbReference type="Pfam" id="PF06985">
    <property type="entry name" value="HET"/>
    <property type="match status" value="1"/>
</dbReference>
<evidence type="ECO:0000259" key="2">
    <source>
        <dbReference type="Pfam" id="PF06985"/>
    </source>
</evidence>
<name>A0A428TT85_9HYPO</name>
<dbReference type="InterPro" id="IPR010730">
    <property type="entry name" value="HET"/>
</dbReference>
<protein>
    <recommendedName>
        <fullName evidence="2">Heterokaryon incompatibility domain-containing protein</fullName>
    </recommendedName>
</protein>
<dbReference type="Proteomes" id="UP000288429">
    <property type="component" value="Unassembled WGS sequence"/>
</dbReference>
<feature type="compositionally biased region" description="Acidic residues" evidence="1">
    <location>
        <begin position="1024"/>
        <end position="1042"/>
    </location>
</feature>